<proteinExistence type="predicted"/>
<dbReference type="InterPro" id="IPR056647">
    <property type="entry name" value="DUF7745"/>
</dbReference>
<keyword evidence="1" id="KW-0175">Coiled coil</keyword>
<dbReference type="EMBL" id="JAMSHJ010000001">
    <property type="protein sequence ID" value="KAI5445310.1"/>
    <property type="molecule type" value="Genomic_DNA"/>
</dbReference>
<reference evidence="3 4" key="1">
    <citation type="journal article" date="2022" name="Nat. Genet.">
        <title>Improved pea reference genome and pan-genome highlight genomic features and evolutionary characteristics.</title>
        <authorList>
            <person name="Yang T."/>
            <person name="Liu R."/>
            <person name="Luo Y."/>
            <person name="Hu S."/>
            <person name="Wang D."/>
            <person name="Wang C."/>
            <person name="Pandey M.K."/>
            <person name="Ge S."/>
            <person name="Xu Q."/>
            <person name="Li N."/>
            <person name="Li G."/>
            <person name="Huang Y."/>
            <person name="Saxena R.K."/>
            <person name="Ji Y."/>
            <person name="Li M."/>
            <person name="Yan X."/>
            <person name="He Y."/>
            <person name="Liu Y."/>
            <person name="Wang X."/>
            <person name="Xiang C."/>
            <person name="Varshney R.K."/>
            <person name="Ding H."/>
            <person name="Gao S."/>
            <person name="Zong X."/>
        </authorList>
    </citation>
    <scope>NUCLEOTIDE SEQUENCE [LARGE SCALE GENOMIC DNA]</scope>
    <source>
        <strain evidence="3 4">cv. Zhongwan 6</strain>
    </source>
</reference>
<feature type="domain" description="DUF7745" evidence="2">
    <location>
        <begin position="2"/>
        <end position="79"/>
    </location>
</feature>
<evidence type="ECO:0000256" key="1">
    <source>
        <dbReference type="SAM" id="Coils"/>
    </source>
</evidence>
<gene>
    <name evidence="3" type="ORF">KIW84_013516</name>
</gene>
<sequence length="315" mass="35417">MILGVPLQHCVPFNSDIPPLEHKDIAKALPLEVFVVKENLSSKGGLSSFHLDFVIDKAEECVAQGNWEAVCALLALSVYVQDNLELVKQVAGAWRNIQTKGATVYGKCNNISSSQYDSWLRERAQITLLPFSIGEPSDSVIVESVSMVEYNSLMQEKGKADKLNAKLSKGLRKTLCAKKEAEREVQRLNELQKQSNERIAEDAYYIRKVCSGEDILKKACKAAKEQLGRAECSLIERQQRKNEQHEALRLPEQEIVELKIQAGVKRTKEQDKYRKLEEAVKTRNLLIQGLTEHPTDPVTEALLKEVREDSFGLGV</sequence>
<dbReference type="Proteomes" id="UP001058974">
    <property type="component" value="Chromosome 1"/>
</dbReference>
<name>A0A9D5BKM4_PEA</name>
<dbReference type="Pfam" id="PF24924">
    <property type="entry name" value="DUF7745"/>
    <property type="match status" value="1"/>
</dbReference>
<organism evidence="3 4">
    <name type="scientific">Pisum sativum</name>
    <name type="common">Garden pea</name>
    <name type="synonym">Lathyrus oleraceus</name>
    <dbReference type="NCBI Taxonomy" id="3888"/>
    <lineage>
        <taxon>Eukaryota</taxon>
        <taxon>Viridiplantae</taxon>
        <taxon>Streptophyta</taxon>
        <taxon>Embryophyta</taxon>
        <taxon>Tracheophyta</taxon>
        <taxon>Spermatophyta</taxon>
        <taxon>Magnoliopsida</taxon>
        <taxon>eudicotyledons</taxon>
        <taxon>Gunneridae</taxon>
        <taxon>Pentapetalae</taxon>
        <taxon>rosids</taxon>
        <taxon>fabids</taxon>
        <taxon>Fabales</taxon>
        <taxon>Fabaceae</taxon>
        <taxon>Papilionoideae</taxon>
        <taxon>50 kb inversion clade</taxon>
        <taxon>NPAAA clade</taxon>
        <taxon>Hologalegina</taxon>
        <taxon>IRL clade</taxon>
        <taxon>Fabeae</taxon>
        <taxon>Lathyrus</taxon>
    </lineage>
</organism>
<dbReference type="Gramene" id="Psat01G0351600-T1">
    <property type="protein sequence ID" value="KAI5445310.1"/>
    <property type="gene ID" value="KIW84_013516"/>
</dbReference>
<dbReference type="PANTHER" id="PTHR48154">
    <property type="entry name" value="PROTEIN, PUTATIVE-RELATED"/>
    <property type="match status" value="1"/>
</dbReference>
<dbReference type="PANTHER" id="PTHR48154:SF1">
    <property type="entry name" value="PROTEIN, PUTATIVE-RELATED"/>
    <property type="match status" value="1"/>
</dbReference>
<feature type="coiled-coil region" evidence="1">
    <location>
        <begin position="171"/>
        <end position="198"/>
    </location>
</feature>
<dbReference type="AlphaFoldDB" id="A0A9D5BKM4"/>
<comment type="caution">
    <text evidence="3">The sequence shown here is derived from an EMBL/GenBank/DDBJ whole genome shotgun (WGS) entry which is preliminary data.</text>
</comment>
<evidence type="ECO:0000313" key="3">
    <source>
        <dbReference type="EMBL" id="KAI5445310.1"/>
    </source>
</evidence>
<keyword evidence="4" id="KW-1185">Reference proteome</keyword>
<evidence type="ECO:0000259" key="2">
    <source>
        <dbReference type="Pfam" id="PF24924"/>
    </source>
</evidence>
<accession>A0A9D5BKM4</accession>
<protein>
    <recommendedName>
        <fullName evidence="2">DUF7745 domain-containing protein</fullName>
    </recommendedName>
</protein>
<evidence type="ECO:0000313" key="4">
    <source>
        <dbReference type="Proteomes" id="UP001058974"/>
    </source>
</evidence>